<dbReference type="Proteomes" id="UP000014760">
    <property type="component" value="Unassembled WGS sequence"/>
</dbReference>
<keyword evidence="3" id="KW-1185">Reference proteome</keyword>
<reference evidence="2" key="3">
    <citation type="submission" date="2015-06" db="UniProtKB">
        <authorList>
            <consortium name="EnsemblMetazoa"/>
        </authorList>
    </citation>
    <scope>IDENTIFICATION</scope>
</reference>
<protein>
    <submittedName>
        <fullName evidence="1 2">Uncharacterized protein</fullName>
    </submittedName>
</protein>
<accession>R7TXY5</accession>
<name>R7TXY5_CAPTE</name>
<proteinExistence type="predicted"/>
<reference evidence="3" key="1">
    <citation type="submission" date="2012-12" db="EMBL/GenBank/DDBJ databases">
        <authorList>
            <person name="Hellsten U."/>
            <person name="Grimwood J."/>
            <person name="Chapman J.A."/>
            <person name="Shapiro H."/>
            <person name="Aerts A."/>
            <person name="Otillar R.P."/>
            <person name="Terry A.Y."/>
            <person name="Boore J.L."/>
            <person name="Simakov O."/>
            <person name="Marletaz F."/>
            <person name="Cho S.-J."/>
            <person name="Edsinger-Gonzales E."/>
            <person name="Havlak P."/>
            <person name="Kuo D.-H."/>
            <person name="Larsson T."/>
            <person name="Lv J."/>
            <person name="Arendt D."/>
            <person name="Savage R."/>
            <person name="Osoegawa K."/>
            <person name="de Jong P."/>
            <person name="Lindberg D.R."/>
            <person name="Seaver E.C."/>
            <person name="Weisblat D.A."/>
            <person name="Putnam N.H."/>
            <person name="Grigoriev I.V."/>
            <person name="Rokhsar D.S."/>
        </authorList>
    </citation>
    <scope>NUCLEOTIDE SEQUENCE</scope>
    <source>
        <strain evidence="3">I ESC-2004</strain>
    </source>
</reference>
<dbReference type="EnsemblMetazoa" id="CapteT195247">
    <property type="protein sequence ID" value="CapteP195247"/>
    <property type="gene ID" value="CapteG195247"/>
</dbReference>
<dbReference type="HOGENOM" id="CLU_1808051_0_0_1"/>
<dbReference type="EMBL" id="AMQN01011650">
    <property type="status" value="NOT_ANNOTATED_CDS"/>
    <property type="molecule type" value="Genomic_DNA"/>
</dbReference>
<evidence type="ECO:0000313" key="3">
    <source>
        <dbReference type="Proteomes" id="UP000014760"/>
    </source>
</evidence>
<dbReference type="EMBL" id="KB309003">
    <property type="protein sequence ID" value="ELT95800.1"/>
    <property type="molecule type" value="Genomic_DNA"/>
</dbReference>
<dbReference type="AlphaFoldDB" id="R7TXY5"/>
<reference evidence="1 3" key="2">
    <citation type="journal article" date="2013" name="Nature">
        <title>Insights into bilaterian evolution from three spiralian genomes.</title>
        <authorList>
            <person name="Simakov O."/>
            <person name="Marletaz F."/>
            <person name="Cho S.J."/>
            <person name="Edsinger-Gonzales E."/>
            <person name="Havlak P."/>
            <person name="Hellsten U."/>
            <person name="Kuo D.H."/>
            <person name="Larsson T."/>
            <person name="Lv J."/>
            <person name="Arendt D."/>
            <person name="Savage R."/>
            <person name="Osoegawa K."/>
            <person name="de Jong P."/>
            <person name="Grimwood J."/>
            <person name="Chapman J.A."/>
            <person name="Shapiro H."/>
            <person name="Aerts A."/>
            <person name="Otillar R.P."/>
            <person name="Terry A.Y."/>
            <person name="Boore J.L."/>
            <person name="Grigoriev I.V."/>
            <person name="Lindberg D.R."/>
            <person name="Seaver E.C."/>
            <person name="Weisblat D.A."/>
            <person name="Putnam N.H."/>
            <person name="Rokhsar D.S."/>
        </authorList>
    </citation>
    <scope>NUCLEOTIDE SEQUENCE</scope>
    <source>
        <strain evidence="1 3">I ESC-2004</strain>
    </source>
</reference>
<organism evidence="1">
    <name type="scientific">Capitella teleta</name>
    <name type="common">Polychaete worm</name>
    <dbReference type="NCBI Taxonomy" id="283909"/>
    <lineage>
        <taxon>Eukaryota</taxon>
        <taxon>Metazoa</taxon>
        <taxon>Spiralia</taxon>
        <taxon>Lophotrochozoa</taxon>
        <taxon>Annelida</taxon>
        <taxon>Polychaeta</taxon>
        <taxon>Sedentaria</taxon>
        <taxon>Scolecida</taxon>
        <taxon>Capitellidae</taxon>
        <taxon>Capitella</taxon>
    </lineage>
</organism>
<gene>
    <name evidence="1" type="ORF">CAPTEDRAFT_195247</name>
</gene>
<dbReference type="EMBL" id="AMQN01011649">
    <property type="status" value="NOT_ANNOTATED_CDS"/>
    <property type="molecule type" value="Genomic_DNA"/>
</dbReference>
<evidence type="ECO:0000313" key="2">
    <source>
        <dbReference type="EnsemblMetazoa" id="CapteP195247"/>
    </source>
</evidence>
<sequence length="143" mass="16506">MTSHQLVPRRSNESVKRTHYRSLGYVKVVKKVQRAELAMNRCPVEINRFMDSFSKKALIWRVRKRIWKVAGVSAVGRPLLVGNQGGGGGGELAHFEHSDTCNMQHTKIPEMLIRGDTRHLRQTEKNREKLPQTEQCKRQIVDF</sequence>
<evidence type="ECO:0000313" key="1">
    <source>
        <dbReference type="EMBL" id="ELT95800.1"/>
    </source>
</evidence>